<dbReference type="EMBL" id="QFXE01000023">
    <property type="protein sequence ID" value="RDH80966.1"/>
    <property type="molecule type" value="Genomic_DNA"/>
</dbReference>
<keyword evidence="5 6" id="KW-0694">RNA-binding</keyword>
<dbReference type="InterPro" id="IPR020568">
    <property type="entry name" value="Ribosomal_Su5_D2-typ_SF"/>
</dbReference>
<sequence>MSLTAVQGSFPRRLRLLKPDEYRRVFSRAERSTDNLFLVLARENGLEFARLGLAISKKNTRRAVDRNRLKRLVRESFRLNQELLAGLDIVVLNRRGKLLMDNGRYTASLLRHWKRLAERCAIS</sequence>
<organism evidence="8 9">
    <name type="scientific">endosymbiont of Escarpia spicata</name>
    <dbReference type="NCBI Taxonomy" id="2200908"/>
    <lineage>
        <taxon>Bacteria</taxon>
        <taxon>Pseudomonadati</taxon>
        <taxon>Pseudomonadota</taxon>
        <taxon>Gammaproteobacteria</taxon>
        <taxon>sulfur-oxidizing symbionts</taxon>
    </lineage>
</organism>
<keyword evidence="2 6" id="KW-0540">Nuclease</keyword>
<dbReference type="GO" id="GO:0001682">
    <property type="term" value="P:tRNA 5'-leader removal"/>
    <property type="evidence" value="ECO:0007669"/>
    <property type="project" value="UniProtKB-UniRule"/>
</dbReference>
<dbReference type="HAMAP" id="MF_00227">
    <property type="entry name" value="RNase_P"/>
    <property type="match status" value="1"/>
</dbReference>
<name>A0A370D9V5_9GAMM</name>
<dbReference type="GO" id="GO:0000049">
    <property type="term" value="F:tRNA binding"/>
    <property type="evidence" value="ECO:0007669"/>
    <property type="project" value="UniProtKB-UniRule"/>
</dbReference>
<evidence type="ECO:0000256" key="5">
    <source>
        <dbReference type="ARBA" id="ARBA00022884"/>
    </source>
</evidence>
<accession>A0A370D9V5</accession>
<dbReference type="GO" id="GO:0004526">
    <property type="term" value="F:ribonuclease P activity"/>
    <property type="evidence" value="ECO:0007669"/>
    <property type="project" value="UniProtKB-UniRule"/>
</dbReference>
<comment type="function">
    <text evidence="6">RNaseP catalyzes the removal of the 5'-leader sequence from pre-tRNA to produce the mature 5'-terminus. It can also cleave other RNA substrates such as 4.5S RNA. The protein component plays an auxiliary but essential role in vivo by binding to the 5'-leader sequence and broadening the substrate specificity of the ribozyme.</text>
</comment>
<evidence type="ECO:0000256" key="3">
    <source>
        <dbReference type="ARBA" id="ARBA00022759"/>
    </source>
</evidence>
<comment type="subunit">
    <text evidence="6">Consists of a catalytic RNA component (M1 or rnpB) and a protein subunit.</text>
</comment>
<evidence type="ECO:0000256" key="7">
    <source>
        <dbReference type="NCBIfam" id="TIGR00188"/>
    </source>
</evidence>
<reference evidence="8 9" key="1">
    <citation type="journal article" date="2018" name="ISME J.">
        <title>Endosymbiont genomes yield clues of tubeworm success.</title>
        <authorList>
            <person name="Li Y."/>
            <person name="Liles M.R."/>
            <person name="Halanych K.M."/>
        </authorList>
    </citation>
    <scope>NUCLEOTIDE SEQUENCE [LARGE SCALE GENOMIC DNA]</scope>
    <source>
        <strain evidence="8">A1462</strain>
    </source>
</reference>
<dbReference type="GO" id="GO:0042781">
    <property type="term" value="F:3'-tRNA processing endoribonuclease activity"/>
    <property type="evidence" value="ECO:0007669"/>
    <property type="project" value="TreeGrafter"/>
</dbReference>
<dbReference type="InterPro" id="IPR014721">
    <property type="entry name" value="Ribsml_uS5_D2-typ_fold_subgr"/>
</dbReference>
<proteinExistence type="inferred from homology"/>
<evidence type="ECO:0000256" key="1">
    <source>
        <dbReference type="ARBA" id="ARBA00022694"/>
    </source>
</evidence>
<evidence type="ECO:0000256" key="2">
    <source>
        <dbReference type="ARBA" id="ARBA00022722"/>
    </source>
</evidence>
<dbReference type="InterPro" id="IPR000100">
    <property type="entry name" value="RNase_P"/>
</dbReference>
<evidence type="ECO:0000313" key="9">
    <source>
        <dbReference type="Proteomes" id="UP000254771"/>
    </source>
</evidence>
<evidence type="ECO:0000256" key="6">
    <source>
        <dbReference type="HAMAP-Rule" id="MF_00227"/>
    </source>
</evidence>
<evidence type="ECO:0000313" key="8">
    <source>
        <dbReference type="EMBL" id="RDH80966.1"/>
    </source>
</evidence>
<comment type="catalytic activity">
    <reaction evidence="6">
        <text>Endonucleolytic cleavage of RNA, removing 5'-extranucleotides from tRNA precursor.</text>
        <dbReference type="EC" id="3.1.26.5"/>
    </reaction>
</comment>
<dbReference type="EC" id="3.1.26.5" evidence="6 7"/>
<dbReference type="Gene3D" id="3.30.230.10">
    <property type="match status" value="1"/>
</dbReference>
<dbReference type="AlphaFoldDB" id="A0A370D9V5"/>
<dbReference type="GO" id="GO:0030677">
    <property type="term" value="C:ribonuclease P complex"/>
    <property type="evidence" value="ECO:0007669"/>
    <property type="project" value="TreeGrafter"/>
</dbReference>
<dbReference type="Pfam" id="PF00825">
    <property type="entry name" value="Ribonuclease_P"/>
    <property type="match status" value="1"/>
</dbReference>
<protein>
    <recommendedName>
        <fullName evidence="6 7">Ribonuclease P protein component</fullName>
        <shortName evidence="6">RNase P protein</shortName>
        <shortName evidence="6">RNaseP protein</shortName>
        <ecNumber evidence="6 7">3.1.26.5</ecNumber>
    </recommendedName>
    <alternativeName>
        <fullName evidence="6">Protein C5</fullName>
    </alternativeName>
</protein>
<dbReference type="Proteomes" id="UP000254771">
    <property type="component" value="Unassembled WGS sequence"/>
</dbReference>
<evidence type="ECO:0000256" key="4">
    <source>
        <dbReference type="ARBA" id="ARBA00022801"/>
    </source>
</evidence>
<dbReference type="NCBIfam" id="TIGR00188">
    <property type="entry name" value="rnpA"/>
    <property type="match status" value="1"/>
</dbReference>
<dbReference type="PANTHER" id="PTHR33992">
    <property type="entry name" value="RIBONUCLEASE P PROTEIN COMPONENT"/>
    <property type="match status" value="1"/>
</dbReference>
<comment type="similarity">
    <text evidence="6">Belongs to the RnpA family.</text>
</comment>
<keyword evidence="9" id="KW-1185">Reference proteome</keyword>
<keyword evidence="4 6" id="KW-0378">Hydrolase</keyword>
<dbReference type="SUPFAM" id="SSF54211">
    <property type="entry name" value="Ribosomal protein S5 domain 2-like"/>
    <property type="match status" value="1"/>
</dbReference>
<gene>
    <name evidence="6 8" type="primary">rnpA</name>
    <name evidence="8" type="ORF">DIZ78_18085</name>
</gene>
<keyword evidence="3 6" id="KW-0255">Endonuclease</keyword>
<keyword evidence="1 6" id="KW-0819">tRNA processing</keyword>
<comment type="caution">
    <text evidence="8">The sequence shown here is derived from an EMBL/GenBank/DDBJ whole genome shotgun (WGS) entry which is preliminary data.</text>
</comment>
<dbReference type="PANTHER" id="PTHR33992:SF1">
    <property type="entry name" value="RIBONUCLEASE P PROTEIN COMPONENT"/>
    <property type="match status" value="1"/>
</dbReference>